<feature type="non-terminal residue" evidence="2">
    <location>
        <position position="1"/>
    </location>
</feature>
<comment type="caution">
    <text evidence="2">The sequence shown here is derived from an EMBL/GenBank/DDBJ whole genome shotgun (WGS) entry which is preliminary data.</text>
</comment>
<keyword evidence="3" id="KW-1185">Reference proteome</keyword>
<accession>A0A9P5CP37</accession>
<organism evidence="2 3">
    <name type="scientific">Cryphonectria parasitica (strain ATCC 38755 / EP155)</name>
    <dbReference type="NCBI Taxonomy" id="660469"/>
    <lineage>
        <taxon>Eukaryota</taxon>
        <taxon>Fungi</taxon>
        <taxon>Dikarya</taxon>
        <taxon>Ascomycota</taxon>
        <taxon>Pezizomycotina</taxon>
        <taxon>Sordariomycetes</taxon>
        <taxon>Sordariomycetidae</taxon>
        <taxon>Diaporthales</taxon>
        <taxon>Cryphonectriaceae</taxon>
        <taxon>Cryphonectria-Endothia species complex</taxon>
        <taxon>Cryphonectria</taxon>
    </lineage>
</organism>
<name>A0A9P5CP37_CRYP1</name>
<evidence type="ECO:0000313" key="2">
    <source>
        <dbReference type="EMBL" id="KAF3765768.1"/>
    </source>
</evidence>
<feature type="region of interest" description="Disordered" evidence="1">
    <location>
        <begin position="1"/>
        <end position="35"/>
    </location>
</feature>
<feature type="region of interest" description="Disordered" evidence="1">
    <location>
        <begin position="53"/>
        <end position="75"/>
    </location>
</feature>
<dbReference type="AlphaFoldDB" id="A0A9P5CP37"/>
<dbReference type="Proteomes" id="UP000803844">
    <property type="component" value="Unassembled WGS sequence"/>
</dbReference>
<evidence type="ECO:0000256" key="1">
    <source>
        <dbReference type="SAM" id="MobiDB-lite"/>
    </source>
</evidence>
<sequence>MASPPQPTLISATERRPSPQYNTLASSGLSPPTPLLAAPGLAQLVDESDILDDHISQHLPTQKSQRRRRGQISEREVETYQRWRLDIGPVSRHI</sequence>
<dbReference type="GeneID" id="63840468"/>
<gene>
    <name evidence="2" type="ORF">M406DRAFT_356046</name>
</gene>
<proteinExistence type="predicted"/>
<dbReference type="RefSeq" id="XP_040776729.1">
    <property type="nucleotide sequence ID" value="XM_040923339.1"/>
</dbReference>
<dbReference type="EMBL" id="MU032347">
    <property type="protein sequence ID" value="KAF3765768.1"/>
    <property type="molecule type" value="Genomic_DNA"/>
</dbReference>
<reference evidence="2" key="1">
    <citation type="journal article" date="2020" name="Phytopathology">
        <title>Genome sequence of the chestnut blight fungus Cryphonectria parasitica EP155: A fundamental resource for an archetypical invasive plant pathogen.</title>
        <authorList>
            <person name="Crouch J.A."/>
            <person name="Dawe A."/>
            <person name="Aerts A."/>
            <person name="Barry K."/>
            <person name="Churchill A.C.L."/>
            <person name="Grimwood J."/>
            <person name="Hillman B."/>
            <person name="Milgroom M.G."/>
            <person name="Pangilinan J."/>
            <person name="Smith M."/>
            <person name="Salamov A."/>
            <person name="Schmutz J."/>
            <person name="Yadav J."/>
            <person name="Grigoriev I.V."/>
            <person name="Nuss D."/>
        </authorList>
    </citation>
    <scope>NUCLEOTIDE SEQUENCE</scope>
    <source>
        <strain evidence="2">EP155</strain>
    </source>
</reference>
<protein>
    <submittedName>
        <fullName evidence="2">Uncharacterized protein</fullName>
    </submittedName>
</protein>
<evidence type="ECO:0000313" key="3">
    <source>
        <dbReference type="Proteomes" id="UP000803844"/>
    </source>
</evidence>
<feature type="compositionally biased region" description="Low complexity" evidence="1">
    <location>
        <begin position="23"/>
        <end position="35"/>
    </location>
</feature>